<evidence type="ECO:0000313" key="1">
    <source>
        <dbReference type="EMBL" id="ATD68383.1"/>
    </source>
</evidence>
<organism evidence="1 2">
    <name type="scientific">Luteimonas chenhongjianii</name>
    <dbReference type="NCBI Taxonomy" id="2006110"/>
    <lineage>
        <taxon>Bacteria</taxon>
        <taxon>Pseudomonadati</taxon>
        <taxon>Pseudomonadota</taxon>
        <taxon>Gammaproteobacteria</taxon>
        <taxon>Lysobacterales</taxon>
        <taxon>Lysobacteraceae</taxon>
        <taxon>Luteimonas</taxon>
    </lineage>
</organism>
<dbReference type="RefSeq" id="WP_096299684.1">
    <property type="nucleotide sequence ID" value="NZ_CP023406.1"/>
</dbReference>
<dbReference type="PANTHER" id="PTHR34472:SF1">
    <property type="entry name" value="SULFUR CARRIER PROTEIN THIS"/>
    <property type="match status" value="1"/>
</dbReference>
<reference evidence="2" key="1">
    <citation type="submission" date="2017-09" db="EMBL/GenBank/DDBJ databases">
        <title>Luteimonas liuhanmingii sp.nov., isolated from the intestinal contents of Tibetan Plateau Pika in Yushu, Qinghai Province, China.</title>
        <authorList>
            <person name="Gui Z."/>
        </authorList>
    </citation>
    <scope>NUCLEOTIDE SEQUENCE [LARGE SCALE GENOMIC DNA]</scope>
    <source>
        <strain evidence="2">100111</strain>
    </source>
</reference>
<sequence>MDIRLNGEELAIEAGSTVSALLEQQGLTGRRVAVEVNGEIVPRGRHDTHVITEGDAVEIVHALGGG</sequence>
<dbReference type="Proteomes" id="UP000218968">
    <property type="component" value="Chromosome"/>
</dbReference>
<dbReference type="InterPro" id="IPR012675">
    <property type="entry name" value="Beta-grasp_dom_sf"/>
</dbReference>
<dbReference type="AlphaFoldDB" id="A0A290XH27"/>
<dbReference type="Pfam" id="PF02597">
    <property type="entry name" value="ThiS"/>
    <property type="match status" value="1"/>
</dbReference>
<dbReference type="InterPro" id="IPR003749">
    <property type="entry name" value="ThiS/MoaD-like"/>
</dbReference>
<dbReference type="Gene3D" id="3.10.20.30">
    <property type="match status" value="1"/>
</dbReference>
<dbReference type="InterPro" id="IPR010035">
    <property type="entry name" value="Thi_S"/>
</dbReference>
<dbReference type="InterPro" id="IPR016155">
    <property type="entry name" value="Mopterin_synth/thiamin_S_b"/>
</dbReference>
<dbReference type="NCBIfam" id="TIGR01683">
    <property type="entry name" value="thiS"/>
    <property type="match status" value="1"/>
</dbReference>
<dbReference type="EMBL" id="CP023406">
    <property type="protein sequence ID" value="ATD68383.1"/>
    <property type="molecule type" value="Genomic_DNA"/>
</dbReference>
<accession>A0A290XH27</accession>
<dbReference type="CDD" id="cd00565">
    <property type="entry name" value="Ubl_ThiS"/>
    <property type="match status" value="1"/>
</dbReference>
<gene>
    <name evidence="1" type="ORF">CNR27_13865</name>
</gene>
<protein>
    <submittedName>
        <fullName evidence="1">Sulfur carrier protein ThiS</fullName>
    </submittedName>
</protein>
<name>A0A290XH27_9GAMM</name>
<dbReference type="KEGG" id="lum:CNR27_13865"/>
<dbReference type="SUPFAM" id="SSF54285">
    <property type="entry name" value="MoaD/ThiS"/>
    <property type="match status" value="1"/>
</dbReference>
<keyword evidence="2" id="KW-1185">Reference proteome</keyword>
<dbReference type="OrthoDB" id="9800283at2"/>
<proteinExistence type="predicted"/>
<evidence type="ECO:0000313" key="2">
    <source>
        <dbReference type="Proteomes" id="UP000218968"/>
    </source>
</evidence>
<dbReference type="PANTHER" id="PTHR34472">
    <property type="entry name" value="SULFUR CARRIER PROTEIN THIS"/>
    <property type="match status" value="1"/>
</dbReference>